<sequence length="341" mass="36384">MTAPHMSESGLCAPFAASSLQAGPIPSKRGEIGFREDLYNASSPSSSTTSLAAPLPARHPADRDPLPSNTPADATAPPTTPDTPASSLPPPHKKLLRRQAAGMRLSTLVLFAIQMGVLIATAVGWGLAATQTHGLMAVRPKEDGMGSAVVFVHVAFCLATLGQLLMLERRVYALRAERWAHLHPGEILPIAHRRGVFGGGGPHIPIAPWHRPPLPTYASIVADSGARTGDVEDEIIAAPPPPAYGHTRGSTLLLSGFLRDSLRAQRPPSQHSQMSERPAYARASQASQQSRAGQLSRAHSINRLSDRPSSRSSFFSFETITQDAKRARQLEDSLAKLEGGR</sequence>
<dbReference type="OrthoDB" id="2596855at2759"/>
<evidence type="ECO:0000256" key="2">
    <source>
        <dbReference type="SAM" id="Phobius"/>
    </source>
</evidence>
<evidence type="ECO:0000313" key="3">
    <source>
        <dbReference type="EMBL" id="TRM68226.1"/>
    </source>
</evidence>
<keyword evidence="2" id="KW-0812">Transmembrane</keyword>
<dbReference type="AlphaFoldDB" id="A0A550CTW1"/>
<dbReference type="STRING" id="97359.A0A550CTW1"/>
<dbReference type="Proteomes" id="UP000320762">
    <property type="component" value="Unassembled WGS sequence"/>
</dbReference>
<feature type="compositionally biased region" description="Low complexity" evidence="1">
    <location>
        <begin position="67"/>
        <end position="86"/>
    </location>
</feature>
<organism evidence="3 4">
    <name type="scientific">Schizophyllum amplum</name>
    <dbReference type="NCBI Taxonomy" id="97359"/>
    <lineage>
        <taxon>Eukaryota</taxon>
        <taxon>Fungi</taxon>
        <taxon>Dikarya</taxon>
        <taxon>Basidiomycota</taxon>
        <taxon>Agaricomycotina</taxon>
        <taxon>Agaricomycetes</taxon>
        <taxon>Agaricomycetidae</taxon>
        <taxon>Agaricales</taxon>
        <taxon>Schizophyllaceae</taxon>
        <taxon>Schizophyllum</taxon>
    </lineage>
</organism>
<proteinExistence type="predicted"/>
<feature type="region of interest" description="Disordered" evidence="1">
    <location>
        <begin position="36"/>
        <end position="92"/>
    </location>
</feature>
<protein>
    <submittedName>
        <fullName evidence="3">Uncharacterized protein</fullName>
    </submittedName>
</protein>
<feature type="compositionally biased region" description="Low complexity" evidence="1">
    <location>
        <begin position="277"/>
        <end position="298"/>
    </location>
</feature>
<feature type="transmembrane region" description="Helical" evidence="2">
    <location>
        <begin position="105"/>
        <end position="128"/>
    </location>
</feature>
<reference evidence="3 4" key="1">
    <citation type="journal article" date="2019" name="New Phytol.">
        <title>Comparative genomics reveals unique wood-decay strategies and fruiting body development in the Schizophyllaceae.</title>
        <authorList>
            <person name="Almasi E."/>
            <person name="Sahu N."/>
            <person name="Krizsan K."/>
            <person name="Balint B."/>
            <person name="Kovacs G.M."/>
            <person name="Kiss B."/>
            <person name="Cseklye J."/>
            <person name="Drula E."/>
            <person name="Henrissat B."/>
            <person name="Nagy I."/>
            <person name="Chovatia M."/>
            <person name="Adam C."/>
            <person name="LaButti K."/>
            <person name="Lipzen A."/>
            <person name="Riley R."/>
            <person name="Grigoriev I.V."/>
            <person name="Nagy L.G."/>
        </authorList>
    </citation>
    <scope>NUCLEOTIDE SEQUENCE [LARGE SCALE GENOMIC DNA]</scope>
    <source>
        <strain evidence="3 4">NL-1724</strain>
    </source>
</reference>
<evidence type="ECO:0000313" key="4">
    <source>
        <dbReference type="Proteomes" id="UP000320762"/>
    </source>
</evidence>
<comment type="caution">
    <text evidence="3">The sequence shown here is derived from an EMBL/GenBank/DDBJ whole genome shotgun (WGS) entry which is preliminary data.</text>
</comment>
<keyword evidence="2" id="KW-0472">Membrane</keyword>
<keyword evidence="2" id="KW-1133">Transmembrane helix</keyword>
<feature type="region of interest" description="Disordered" evidence="1">
    <location>
        <begin position="264"/>
        <end position="315"/>
    </location>
</feature>
<gene>
    <name evidence="3" type="ORF">BD626DRAFT_565077</name>
</gene>
<dbReference type="EMBL" id="VDMD01000002">
    <property type="protein sequence ID" value="TRM68226.1"/>
    <property type="molecule type" value="Genomic_DNA"/>
</dbReference>
<evidence type="ECO:0000256" key="1">
    <source>
        <dbReference type="SAM" id="MobiDB-lite"/>
    </source>
</evidence>
<feature type="compositionally biased region" description="Low complexity" evidence="1">
    <location>
        <begin position="41"/>
        <end position="56"/>
    </location>
</feature>
<feature type="transmembrane region" description="Helical" evidence="2">
    <location>
        <begin position="148"/>
        <end position="167"/>
    </location>
</feature>
<name>A0A550CTW1_9AGAR</name>
<accession>A0A550CTW1</accession>
<keyword evidence="4" id="KW-1185">Reference proteome</keyword>